<dbReference type="Proteomes" id="UP000031668">
    <property type="component" value="Unassembled WGS sequence"/>
</dbReference>
<sequence length="155" mass="17078">MSPQLTVSPYMPRDKHVYGVHNQVMDSKALTVTITAVNFHKYTINSGKVYNRGTCADIRSKLTEACGNEADMLVAVIWSVSLFGDERNGKSLLLSSLSHNFGFLMEIVPNDVRHQPAPRTNAVTSKLHTVADDIFRPLSNSDNSLDDSLAINTDV</sequence>
<dbReference type="AlphaFoldDB" id="A0A0C2MSV1"/>
<organism evidence="1 2">
    <name type="scientific">Thelohanellus kitauei</name>
    <name type="common">Myxosporean</name>
    <dbReference type="NCBI Taxonomy" id="669202"/>
    <lineage>
        <taxon>Eukaryota</taxon>
        <taxon>Metazoa</taxon>
        <taxon>Cnidaria</taxon>
        <taxon>Myxozoa</taxon>
        <taxon>Myxosporea</taxon>
        <taxon>Bivalvulida</taxon>
        <taxon>Platysporina</taxon>
        <taxon>Myxobolidae</taxon>
        <taxon>Thelohanellus</taxon>
    </lineage>
</organism>
<keyword evidence="2" id="KW-1185">Reference proteome</keyword>
<comment type="caution">
    <text evidence="1">The sequence shown here is derived from an EMBL/GenBank/DDBJ whole genome shotgun (WGS) entry which is preliminary data.</text>
</comment>
<reference evidence="1 2" key="1">
    <citation type="journal article" date="2014" name="Genome Biol. Evol.">
        <title>The genome of the myxosporean Thelohanellus kitauei shows adaptations to nutrient acquisition within its fish host.</title>
        <authorList>
            <person name="Yang Y."/>
            <person name="Xiong J."/>
            <person name="Zhou Z."/>
            <person name="Huo F."/>
            <person name="Miao W."/>
            <person name="Ran C."/>
            <person name="Liu Y."/>
            <person name="Zhang J."/>
            <person name="Feng J."/>
            <person name="Wang M."/>
            <person name="Wang M."/>
            <person name="Wang L."/>
            <person name="Yao B."/>
        </authorList>
    </citation>
    <scope>NUCLEOTIDE SEQUENCE [LARGE SCALE GENOMIC DNA]</scope>
    <source>
        <strain evidence="1">Wuqing</strain>
    </source>
</reference>
<accession>A0A0C2MSV1</accession>
<evidence type="ECO:0000313" key="1">
    <source>
        <dbReference type="EMBL" id="KII64777.1"/>
    </source>
</evidence>
<proteinExistence type="predicted"/>
<dbReference type="EMBL" id="JWZT01004099">
    <property type="protein sequence ID" value="KII64777.1"/>
    <property type="molecule type" value="Genomic_DNA"/>
</dbReference>
<protein>
    <submittedName>
        <fullName evidence="1">Uncharacterized protein</fullName>
    </submittedName>
</protein>
<name>A0A0C2MSV1_THEKT</name>
<evidence type="ECO:0000313" key="2">
    <source>
        <dbReference type="Proteomes" id="UP000031668"/>
    </source>
</evidence>
<gene>
    <name evidence="1" type="ORF">RF11_12939</name>
</gene>